<reference evidence="11" key="1">
    <citation type="submission" date="2022-06" db="EMBL/GenBank/DDBJ databases">
        <authorList>
            <person name="Berger JAMES D."/>
            <person name="Berger JAMES D."/>
        </authorList>
    </citation>
    <scope>NUCLEOTIDE SEQUENCE [LARGE SCALE GENOMIC DNA]</scope>
</reference>
<feature type="compositionally biased region" description="Polar residues" evidence="6">
    <location>
        <begin position="1406"/>
        <end position="1423"/>
    </location>
</feature>
<dbReference type="InterPro" id="IPR000008">
    <property type="entry name" value="C2_dom"/>
</dbReference>
<dbReference type="Proteomes" id="UP000050795">
    <property type="component" value="Unassembled WGS sequence"/>
</dbReference>
<feature type="domain" description="Phorbol-ester/DAG-type" evidence="8">
    <location>
        <begin position="1790"/>
        <end position="1840"/>
    </location>
</feature>
<dbReference type="GO" id="GO:0061789">
    <property type="term" value="P:dense core granule priming"/>
    <property type="evidence" value="ECO:0007669"/>
    <property type="project" value="TreeGrafter"/>
</dbReference>
<feature type="region of interest" description="Disordered" evidence="6">
    <location>
        <begin position="1357"/>
        <end position="1379"/>
    </location>
</feature>
<dbReference type="PROSITE" id="PS50081">
    <property type="entry name" value="ZF_DAG_PE_2"/>
    <property type="match status" value="1"/>
</dbReference>
<evidence type="ECO:0000256" key="4">
    <source>
        <dbReference type="ARBA" id="ARBA00022833"/>
    </source>
</evidence>
<dbReference type="InterPro" id="IPR014770">
    <property type="entry name" value="Munc13_1"/>
</dbReference>
<dbReference type="GO" id="GO:0043195">
    <property type="term" value="C:terminal bouton"/>
    <property type="evidence" value="ECO:0007669"/>
    <property type="project" value="TreeGrafter"/>
</dbReference>
<dbReference type="InterPro" id="IPR046349">
    <property type="entry name" value="C1-like_sf"/>
</dbReference>
<feature type="compositionally biased region" description="Polar residues" evidence="6">
    <location>
        <begin position="1004"/>
        <end position="1022"/>
    </location>
</feature>
<proteinExistence type="predicted"/>
<dbReference type="PANTHER" id="PTHR10480:SF12">
    <property type="entry name" value="UNC-13, ISOFORM E"/>
    <property type="match status" value="1"/>
</dbReference>
<feature type="compositionally biased region" description="Polar residues" evidence="6">
    <location>
        <begin position="250"/>
        <end position="260"/>
    </location>
</feature>
<name>A0AA85JZV4_TRIRE</name>
<dbReference type="Gene3D" id="1.20.58.1100">
    <property type="match status" value="1"/>
</dbReference>
<dbReference type="Gene3D" id="3.30.60.20">
    <property type="match status" value="1"/>
</dbReference>
<dbReference type="PRINTS" id="PR00360">
    <property type="entry name" value="C2DOMAIN"/>
</dbReference>
<evidence type="ECO:0000313" key="12">
    <source>
        <dbReference type="WBParaSite" id="TREG1_56660.1"/>
    </source>
</evidence>
<dbReference type="PROSITE" id="PS51258">
    <property type="entry name" value="MHD1"/>
    <property type="match status" value="1"/>
</dbReference>
<dbReference type="GO" id="GO:0005509">
    <property type="term" value="F:calcium ion binding"/>
    <property type="evidence" value="ECO:0007669"/>
    <property type="project" value="InterPro"/>
</dbReference>
<dbReference type="PROSITE" id="PS50004">
    <property type="entry name" value="C2"/>
    <property type="match status" value="3"/>
</dbReference>
<evidence type="ECO:0000259" key="8">
    <source>
        <dbReference type="PROSITE" id="PS50081"/>
    </source>
</evidence>
<dbReference type="PROSITE" id="PS51259">
    <property type="entry name" value="MHD2"/>
    <property type="match status" value="1"/>
</dbReference>
<dbReference type="GO" id="GO:0017075">
    <property type="term" value="F:syntaxin-1 binding"/>
    <property type="evidence" value="ECO:0007669"/>
    <property type="project" value="TreeGrafter"/>
</dbReference>
<feature type="region of interest" description="Disordered" evidence="6">
    <location>
        <begin position="413"/>
        <end position="438"/>
    </location>
</feature>
<feature type="region of interest" description="Disordered" evidence="6">
    <location>
        <begin position="1158"/>
        <end position="1186"/>
    </location>
</feature>
<feature type="region of interest" description="Disordered" evidence="6">
    <location>
        <begin position="1004"/>
        <end position="1035"/>
    </location>
</feature>
<feature type="region of interest" description="Disordered" evidence="6">
    <location>
        <begin position="2946"/>
        <end position="2968"/>
    </location>
</feature>
<keyword evidence="3" id="KW-0863">Zinc-finger</keyword>
<dbReference type="GO" id="GO:0016082">
    <property type="term" value="P:synaptic vesicle priming"/>
    <property type="evidence" value="ECO:0007669"/>
    <property type="project" value="TreeGrafter"/>
</dbReference>
<dbReference type="GO" id="GO:0005543">
    <property type="term" value="F:phospholipid binding"/>
    <property type="evidence" value="ECO:0007669"/>
    <property type="project" value="InterPro"/>
</dbReference>
<keyword evidence="5" id="KW-0106">Calcium</keyword>
<reference evidence="12" key="2">
    <citation type="submission" date="2023-11" db="UniProtKB">
        <authorList>
            <consortium name="WormBaseParasite"/>
        </authorList>
    </citation>
    <scope>IDENTIFICATION</scope>
</reference>
<dbReference type="FunFam" id="2.60.40.150:FF:000014">
    <property type="entry name" value="protein unc-13 homolog B"/>
    <property type="match status" value="1"/>
</dbReference>
<dbReference type="FunFam" id="3.30.60.20:FF:000037">
    <property type="entry name" value="RAS guanyl releasing protein 4"/>
    <property type="match status" value="1"/>
</dbReference>
<dbReference type="Gene3D" id="1.10.357.50">
    <property type="match status" value="1"/>
</dbReference>
<evidence type="ECO:0000256" key="5">
    <source>
        <dbReference type="ARBA" id="ARBA00022837"/>
    </source>
</evidence>
<dbReference type="FunFam" id="2.60.40.150:FF:000002">
    <property type="entry name" value="Protein unc-13 homolog B"/>
    <property type="match status" value="1"/>
</dbReference>
<dbReference type="GO" id="GO:0035249">
    <property type="term" value="P:synaptic transmission, glutamatergic"/>
    <property type="evidence" value="ECO:0007669"/>
    <property type="project" value="TreeGrafter"/>
</dbReference>
<feature type="region of interest" description="Disordered" evidence="6">
    <location>
        <begin position="1086"/>
        <end position="1119"/>
    </location>
</feature>
<feature type="domain" description="C2" evidence="7">
    <location>
        <begin position="2751"/>
        <end position="2881"/>
    </location>
</feature>
<dbReference type="GO" id="GO:0099525">
    <property type="term" value="P:presynaptic dense core vesicle exocytosis"/>
    <property type="evidence" value="ECO:0007669"/>
    <property type="project" value="TreeGrafter"/>
</dbReference>
<dbReference type="GO" id="GO:0019992">
    <property type="term" value="F:diacylglycerol binding"/>
    <property type="evidence" value="ECO:0007669"/>
    <property type="project" value="InterPro"/>
</dbReference>
<dbReference type="CDD" id="cd08394">
    <property type="entry name" value="C2A_Munc13"/>
    <property type="match status" value="1"/>
</dbReference>
<dbReference type="Pfam" id="PF06292">
    <property type="entry name" value="MUN"/>
    <property type="match status" value="1"/>
</dbReference>
<protein>
    <recommendedName>
        <fullName evidence="13">Phorbol-ester/DAG-type domain-containing protein</fullName>
    </recommendedName>
</protein>
<dbReference type="GO" id="GO:0031594">
    <property type="term" value="C:neuromuscular junction"/>
    <property type="evidence" value="ECO:0007669"/>
    <property type="project" value="TreeGrafter"/>
</dbReference>
<feature type="region of interest" description="Disordered" evidence="6">
    <location>
        <begin position="283"/>
        <end position="316"/>
    </location>
</feature>
<accession>A0AA85JZV4</accession>
<feature type="region of interest" description="Disordered" evidence="6">
    <location>
        <begin position="1406"/>
        <end position="1430"/>
    </location>
</feature>
<feature type="region of interest" description="Disordered" evidence="6">
    <location>
        <begin position="250"/>
        <end position="270"/>
    </location>
</feature>
<dbReference type="PROSITE" id="PS00479">
    <property type="entry name" value="ZF_DAG_PE_1"/>
    <property type="match status" value="1"/>
</dbReference>
<dbReference type="SMART" id="SM01145">
    <property type="entry name" value="DUF1041"/>
    <property type="match status" value="1"/>
</dbReference>
<dbReference type="SMART" id="SM00109">
    <property type="entry name" value="C1"/>
    <property type="match status" value="1"/>
</dbReference>
<feature type="compositionally biased region" description="Low complexity" evidence="6">
    <location>
        <begin position="1163"/>
        <end position="1182"/>
    </location>
</feature>
<dbReference type="GO" id="GO:0042734">
    <property type="term" value="C:presynaptic membrane"/>
    <property type="evidence" value="ECO:0007669"/>
    <property type="project" value="TreeGrafter"/>
</dbReference>
<dbReference type="InterPro" id="IPR010439">
    <property type="entry name" value="MUN_dom"/>
</dbReference>
<evidence type="ECO:0000259" key="10">
    <source>
        <dbReference type="PROSITE" id="PS51259"/>
    </source>
</evidence>
<dbReference type="InterPro" id="IPR014772">
    <property type="entry name" value="Munc13_dom-2"/>
</dbReference>
<dbReference type="SUPFAM" id="SSF49562">
    <property type="entry name" value="C2 domain (Calcium/lipid-binding domain, CaLB)"/>
    <property type="match status" value="3"/>
</dbReference>
<feature type="domain" description="MHD1" evidence="9">
    <location>
        <begin position="2327"/>
        <end position="2472"/>
    </location>
</feature>
<evidence type="ECO:0000259" key="7">
    <source>
        <dbReference type="PROSITE" id="PS50004"/>
    </source>
</evidence>
<evidence type="ECO:0000256" key="1">
    <source>
        <dbReference type="ARBA" id="ARBA00022723"/>
    </source>
</evidence>
<evidence type="ECO:0000256" key="6">
    <source>
        <dbReference type="SAM" id="MobiDB-lite"/>
    </source>
</evidence>
<keyword evidence="2" id="KW-0677">Repeat</keyword>
<dbReference type="GO" id="GO:0005516">
    <property type="term" value="F:calmodulin binding"/>
    <property type="evidence" value="ECO:0007669"/>
    <property type="project" value="TreeGrafter"/>
</dbReference>
<keyword evidence="4" id="KW-0862">Zinc</keyword>
<evidence type="ECO:0000313" key="11">
    <source>
        <dbReference type="Proteomes" id="UP000050795"/>
    </source>
</evidence>
<dbReference type="PANTHER" id="PTHR10480">
    <property type="entry name" value="PROTEIN UNC-13 HOMOLOG"/>
    <property type="match status" value="1"/>
</dbReference>
<organism evidence="11 12">
    <name type="scientific">Trichobilharzia regenti</name>
    <name type="common">Nasal bird schistosome</name>
    <dbReference type="NCBI Taxonomy" id="157069"/>
    <lineage>
        <taxon>Eukaryota</taxon>
        <taxon>Metazoa</taxon>
        <taxon>Spiralia</taxon>
        <taxon>Lophotrochozoa</taxon>
        <taxon>Platyhelminthes</taxon>
        <taxon>Trematoda</taxon>
        <taxon>Digenea</taxon>
        <taxon>Strigeidida</taxon>
        <taxon>Schistosomatoidea</taxon>
        <taxon>Schistosomatidae</taxon>
        <taxon>Trichobilharzia</taxon>
    </lineage>
</organism>
<dbReference type="WBParaSite" id="TREG1_56660.1">
    <property type="protein sequence ID" value="TREG1_56660.1"/>
    <property type="gene ID" value="TREG1_56660"/>
</dbReference>
<dbReference type="GO" id="GO:0008270">
    <property type="term" value="F:zinc ion binding"/>
    <property type="evidence" value="ECO:0007669"/>
    <property type="project" value="UniProtKB-KW"/>
</dbReference>
<feature type="region of interest" description="Disordered" evidence="6">
    <location>
        <begin position="371"/>
        <end position="399"/>
    </location>
</feature>
<evidence type="ECO:0000256" key="3">
    <source>
        <dbReference type="ARBA" id="ARBA00022771"/>
    </source>
</evidence>
<dbReference type="FunFam" id="1.10.357.50:FF:000001">
    <property type="entry name" value="Protein unc-13 homolog B"/>
    <property type="match status" value="1"/>
</dbReference>
<evidence type="ECO:0000259" key="9">
    <source>
        <dbReference type="PROSITE" id="PS51258"/>
    </source>
</evidence>
<dbReference type="GO" id="GO:0016081">
    <property type="term" value="P:synaptic vesicle docking"/>
    <property type="evidence" value="ECO:0007669"/>
    <property type="project" value="TreeGrafter"/>
</dbReference>
<sequence>MPLLCIKIIEARLESSDSSLNTYVSVKLRQAHSLTQTVKGTTPKWNEEFTFETDRMDGGLLIELHSKGLLWDKLLGVVWLPLNKILHSNKDGPGMWMNLDAEVITENGQVVGTKTPTKHSCLATVRFEIPDDPQFEKFYGKRKLPNLIPNGSIQDSNVRMKQANLLPNHFDEFNTKRCINPTRDKFSTHYYYPLSDCESRQQANVPYNDYMQQSSRYSRSTNYLIPYHNKFPSNHPNYTADPFMRQKQFTTDDSDAQSSETLKKYPDYPSTRQYGLQQEQLPSFNDSEFDSGSEPLYYNSRPYIPPERGRPSTHRQYTGDYEWNDEQICYDVNQISDKDDVYWRQQYSEDNQFTSEAEYSDQSQRQQICEYTHRSGPPNGHHVDWVDDLSPSEYSQPEEDLMRNSNYENIQLQQSYSPSNGGYLPQYRYSGRSDDEEYLYPPPLPDEQIPIYSDFGPYSDIDEPDWDPEYISHRQRGEFVPWIDEQQHRYGQRRRRTRFSPQTSRYSRRGYSRSPYSQPIYGVSPSEVYYDNNKYHAEFDTRLHNDVSDMPSNYGCSCESDYEVDTKIICFDQTQSYTPIGINYQLEASSPSVCKPSLALSRSSSPTRTYSPNVCLKVISPELVKNDFRASAEAAVAQHLPPGEHPADLHFVNVTPIPVTSSVVSTTISSEQINVSMKQGIDSSWDRLKSDTTTKYQSNAPLPTDNITSPSKYWLNMAQDSSLQSTEKSKVIYSNEPHAVPTLSVKPKTDSVTVKYDTFKTEGMTQKQEITIKPITTTTTNQSSVSYTTTASVNLQGLWDQKSAFKPVIRSLEAAKDRFFSSNSLFPTFSQAKQFPVVTQSGIQSTTSANISERNAVPTTSQIKMFPSSVNKDVANIPISSDEFSALVPPPAKSSSKLSTSEFDLSSLKYDGFKTANTSFEPNNKFLPIKDFHDRLPSTTVITPSPSTTSDNISMTATTQKTTTFTTSAGYTRGSEIVDKTSLGDHYTSPQYYVSNYAPTSKYTPSESNYGDDSKSSVQKSSLYPEISRPPSPKVFKESAVDIPLNYEKQSSFSAEEHLKALRIRAGLGPIPGYESGSLRNASSMTPLSTYSSSYSPTLPSYSVSSSKPGRYDSETDLPKPTYSININSFVPKMQSSSTSTPSIPSFISNFKSGLVGPISKIQPHSGPSSSSNQSSASAAGNRPSASSMFSNFLTSAASKAQTVATGALKQANAAADAAKVAANQAAEQFVAQANQVHQRTASQMQHQQQSQPKPPVQQSNIQTKDITMNNIPSSAKLPSDTVTAVNQSTISLEQKDTLAESLKKTQTTDHTVTKNYQPEEGQHQHQEQPRRWLHEQTMDATTDDDYDDAEFVYEQNPYESDDQRQISDDWGDNYLSPTKEYDDQADVVRQELYDDDDRYRNIQLKTQSSFDNTASRNKNQYASDGDDAYNEDINSQAYLSDLSDPDAVRALRSRDKMMMVAATGIYSPLPNGPNQPGFFDDMNDLGDQDDFDTEKRLKSERRQLSQTRGTFDFENYEYDDQKARSPRISKTHPIQDDAYTGINDNDALSRDQYRNDLNHILRRSSDGKILQTIHSSSITSDDGLVDKQPIHKRRMSLGATRRTSSDWYRFTPNLQTLDIQEVDDNEERWPDEKERVENNLDYSHHQSETSIYKEKIDKKTEIYEVDNQVVVTSTAQMTARQRWHTAFERVCSRLHSEGGFLSANLPLSDDRHTTFYTSIDSMPDIRLKKKPKSLVSDLVIQTMAVQKRNMGTASANLITRQSINDEEMKQHVYKKTLQALLYPISSNTPHNFQVWTATSPTYCYECEGLLWGLARQGLRCTECGVKCHDKCRELLNSDCLQRAAEKSAKQGAADKAQTIMQAIKALMSQRINEMPELFDLLGLVFKVDSKTHERNLLQAEQSILDGTSKWSAKIAITIKCAQGLIGKDKTGTSDPYVTVQVGKVKKRTKTVPQELNPVWNEKFYFECHNASDRIKIRVWDEDYDLKSKIRQKLTRESDDFLGQTIVEVRTLSGEMDVWYNLEKRTDKSAVSGAIRLFISVEIKGEEKVAPYHVQYTCLHENIFHYLCETNKSEGRPEVKLPEASGDDAWKVYFDAPAQDIVNEFAIRYGIESIYQAMTHFSCLTTKYMCTGVPATMSNLLANINAFYAHTSASSNQTASERFSASNFGKEKFVKLLDQLHNSLRISLSMYRNSFPASQPDKLQDLKSTVDLLTSITFFRMKVQELTSPPRASQVVKECARACMQSTYQFIYENVNEVYAKQFQESVSQDDGPPSLKSLEFWHRLITLLVSVIDEDKTTYATVINQFPQEVNMGHISALCMWERLSEDIQIALDVHSRAETRYCKSSDYMNLCFKLKWFYNKHVAIIPSQKDVVPEYPRWFEVFVMQWLNENDEVSMDYLRNAYERDKKDGFQRSSEHALFSNSVVDVFTQLNQCFDVIKKLECPDPNVQERFLNRFSRTVSKVLLTYAEIVKADFKRWIHQQETACIIMNNIQQLRVQLEKVFEAMGGSTLSEDTLTSMNDLQQMLHAVIDDLASQYAEALQVQIIQKIKELSKLLHQCQPNSKGNVEIEAEHILHPLMDYYESTLSTLADLCEKTVLKRLLKELWKVTMHNLEKQVVLPTVADPRAMFLNLSIPSTAQAKLTSVSQSLLTNVSSQLPASRLLQDMSKDAGISERNLTPRHCQILDIALDAIKNYFHAGGSGLKKVYLDKSPELQSLRYALSLYTQTTDALIKNFVATQTSQDKPAIEDSVGEISIHVDLFRHPSHGEHKVTVTVIAANNLKWTTTGTFKPFIEVVLFGPLLSEKKHKFATKSKNNVWSPVFNETFTFFLSAGSDPESYELHMCAKDYCFGRADRLIGLTVLQLRDLSTSTDLNASPTIHVKGGAGRSTGGGQSGACACICSLGKRLHLDDTGWTILRILSQRPQDEIAREFVRLKSEVRSPCDTIGSTTGSVMSNPASNGSIPRSR</sequence>
<evidence type="ECO:0000256" key="2">
    <source>
        <dbReference type="ARBA" id="ARBA00022737"/>
    </source>
</evidence>
<dbReference type="InterPro" id="IPR037302">
    <property type="entry name" value="Unc-13_C2B"/>
</dbReference>
<dbReference type="GO" id="GO:0030672">
    <property type="term" value="C:synaptic vesicle membrane"/>
    <property type="evidence" value="ECO:0007669"/>
    <property type="project" value="TreeGrafter"/>
</dbReference>
<dbReference type="Pfam" id="PF00130">
    <property type="entry name" value="C1_1"/>
    <property type="match status" value="1"/>
</dbReference>
<feature type="compositionally biased region" description="Low complexity" evidence="6">
    <location>
        <begin position="1239"/>
        <end position="1259"/>
    </location>
</feature>
<feature type="region of interest" description="Disordered" evidence="6">
    <location>
        <begin position="1234"/>
        <end position="1259"/>
    </location>
</feature>
<dbReference type="InterPro" id="IPR035892">
    <property type="entry name" value="C2_domain_sf"/>
</dbReference>
<dbReference type="SMART" id="SM00239">
    <property type="entry name" value="C2"/>
    <property type="match status" value="3"/>
</dbReference>
<dbReference type="InterPro" id="IPR002219">
    <property type="entry name" value="PKC_DAG/PE"/>
</dbReference>
<dbReference type="InterPro" id="IPR027080">
    <property type="entry name" value="Unc-13"/>
</dbReference>
<feature type="compositionally biased region" description="Polar residues" evidence="6">
    <location>
        <begin position="2947"/>
        <end position="2968"/>
    </location>
</feature>
<dbReference type="SUPFAM" id="SSF57889">
    <property type="entry name" value="Cysteine-rich domain"/>
    <property type="match status" value="1"/>
</dbReference>
<evidence type="ECO:0008006" key="13">
    <source>
        <dbReference type="Google" id="ProtNLM"/>
    </source>
</evidence>
<dbReference type="CDD" id="cd04027">
    <property type="entry name" value="C2B_Munc13"/>
    <property type="match status" value="1"/>
</dbReference>
<feature type="domain" description="C2" evidence="7">
    <location>
        <begin position="1"/>
        <end position="97"/>
    </location>
</feature>
<dbReference type="Pfam" id="PF00168">
    <property type="entry name" value="C2"/>
    <property type="match status" value="3"/>
</dbReference>
<feature type="region of interest" description="Disordered" evidence="6">
    <location>
        <begin position="491"/>
        <end position="513"/>
    </location>
</feature>
<dbReference type="GO" id="GO:0098831">
    <property type="term" value="C:presynaptic active zone cytoplasmic component"/>
    <property type="evidence" value="ECO:0007669"/>
    <property type="project" value="TreeGrafter"/>
</dbReference>
<feature type="domain" description="MHD2" evidence="10">
    <location>
        <begin position="2573"/>
        <end position="2736"/>
    </location>
</feature>
<feature type="compositionally biased region" description="Low complexity" evidence="6">
    <location>
        <begin position="1086"/>
        <end position="1107"/>
    </location>
</feature>
<keyword evidence="1" id="KW-0479">Metal-binding</keyword>
<keyword evidence="11" id="KW-1185">Reference proteome</keyword>
<dbReference type="Gene3D" id="2.60.40.150">
    <property type="entry name" value="C2 domain"/>
    <property type="match status" value="3"/>
</dbReference>
<feature type="domain" description="C2" evidence="7">
    <location>
        <begin position="1896"/>
        <end position="2020"/>
    </location>
</feature>